<dbReference type="SMART" id="SM00360">
    <property type="entry name" value="RRM"/>
    <property type="match status" value="1"/>
</dbReference>
<dbReference type="InterPro" id="IPR000504">
    <property type="entry name" value="RRM_dom"/>
</dbReference>
<dbReference type="WBParaSite" id="PSAMB.scaffold5369size11865.g26499.t1">
    <property type="protein sequence ID" value="PSAMB.scaffold5369size11865.g26499.t1"/>
    <property type="gene ID" value="PSAMB.scaffold5369size11865.g26499"/>
</dbReference>
<dbReference type="PANTHER" id="PTHR23140:SF4">
    <property type="entry name" value="PROTEIN CBR-NRD-1"/>
    <property type="match status" value="1"/>
</dbReference>
<protein>
    <submittedName>
        <fullName evidence="7">Uncharacterized protein</fullName>
    </submittedName>
</protein>
<feature type="compositionally biased region" description="Basic and acidic residues" evidence="3">
    <location>
        <begin position="445"/>
        <end position="468"/>
    </location>
</feature>
<dbReference type="InterPro" id="IPR012677">
    <property type="entry name" value="Nucleotide-bd_a/b_plait_sf"/>
</dbReference>
<dbReference type="SMART" id="SM00582">
    <property type="entry name" value="RPR"/>
    <property type="match status" value="1"/>
</dbReference>
<feature type="compositionally biased region" description="Pro residues" evidence="3">
    <location>
        <begin position="273"/>
        <end position="282"/>
    </location>
</feature>
<proteinExistence type="predicted"/>
<dbReference type="GO" id="GO:0005634">
    <property type="term" value="C:nucleus"/>
    <property type="evidence" value="ECO:0007669"/>
    <property type="project" value="TreeGrafter"/>
</dbReference>
<dbReference type="InterPro" id="IPR008942">
    <property type="entry name" value="ENTH_VHS"/>
</dbReference>
<dbReference type="SUPFAM" id="SSF48464">
    <property type="entry name" value="ENTH/VHS domain"/>
    <property type="match status" value="1"/>
</dbReference>
<feature type="compositionally biased region" description="Low complexity" evidence="3">
    <location>
        <begin position="340"/>
        <end position="358"/>
    </location>
</feature>
<evidence type="ECO:0000313" key="7">
    <source>
        <dbReference type="WBParaSite" id="PSAMB.scaffold5369size11865.g26499.t1"/>
    </source>
</evidence>
<evidence type="ECO:0000259" key="5">
    <source>
        <dbReference type="PROSITE" id="PS51391"/>
    </source>
</evidence>
<evidence type="ECO:0000256" key="3">
    <source>
        <dbReference type="SAM" id="MobiDB-lite"/>
    </source>
</evidence>
<feature type="region of interest" description="Disordered" evidence="3">
    <location>
        <begin position="332"/>
        <end position="499"/>
    </location>
</feature>
<evidence type="ECO:0000256" key="2">
    <source>
        <dbReference type="PROSITE-ProRule" id="PRU00176"/>
    </source>
</evidence>
<dbReference type="Proteomes" id="UP000887566">
    <property type="component" value="Unplaced"/>
</dbReference>
<keyword evidence="6" id="KW-1185">Reference proteome</keyword>
<dbReference type="AlphaFoldDB" id="A0A914WV85"/>
<dbReference type="CDD" id="cd16983">
    <property type="entry name" value="CID_SCAF8_like"/>
    <property type="match status" value="1"/>
</dbReference>
<feature type="compositionally biased region" description="Basic and acidic residues" evidence="3">
    <location>
        <begin position="425"/>
        <end position="434"/>
    </location>
</feature>
<feature type="region of interest" description="Disordered" evidence="3">
    <location>
        <begin position="259"/>
        <end position="285"/>
    </location>
</feature>
<dbReference type="Pfam" id="PF04818">
    <property type="entry name" value="CID"/>
    <property type="match status" value="1"/>
</dbReference>
<dbReference type="Gene3D" id="1.25.40.90">
    <property type="match status" value="1"/>
</dbReference>
<dbReference type="PROSITE" id="PS50102">
    <property type="entry name" value="RRM"/>
    <property type="match status" value="1"/>
</dbReference>
<dbReference type="Gene3D" id="3.30.70.330">
    <property type="match status" value="1"/>
</dbReference>
<dbReference type="GO" id="GO:0003723">
    <property type="term" value="F:RNA binding"/>
    <property type="evidence" value="ECO:0007669"/>
    <property type="project" value="UniProtKB-UniRule"/>
</dbReference>
<reference evidence="7" key="1">
    <citation type="submission" date="2022-11" db="UniProtKB">
        <authorList>
            <consortium name="WormBaseParasite"/>
        </authorList>
    </citation>
    <scope>IDENTIFICATION</scope>
</reference>
<accession>A0A914WV85</accession>
<dbReference type="InterPro" id="IPR006569">
    <property type="entry name" value="CID_dom"/>
</dbReference>
<dbReference type="PROSITE" id="PS51391">
    <property type="entry name" value="CID"/>
    <property type="match status" value="1"/>
</dbReference>
<dbReference type="InterPro" id="IPR035979">
    <property type="entry name" value="RBD_domain_sf"/>
</dbReference>
<feature type="domain" description="CID" evidence="5">
    <location>
        <begin position="1"/>
        <end position="139"/>
    </location>
</feature>
<feature type="region of interest" description="Disordered" evidence="3">
    <location>
        <begin position="156"/>
        <end position="183"/>
    </location>
</feature>
<dbReference type="SUPFAM" id="SSF54928">
    <property type="entry name" value="RNA-binding domain, RBD"/>
    <property type="match status" value="1"/>
</dbReference>
<dbReference type="InterPro" id="IPR051485">
    <property type="entry name" value="SR-CTD_assoc_factor"/>
</dbReference>
<feature type="domain" description="RRM" evidence="4">
    <location>
        <begin position="505"/>
        <end position="577"/>
    </location>
</feature>
<feature type="compositionally biased region" description="Pro residues" evidence="3">
    <location>
        <begin position="374"/>
        <end position="383"/>
    </location>
</feature>
<keyword evidence="1 2" id="KW-0694">RNA-binding</keyword>
<organism evidence="6 7">
    <name type="scientific">Plectus sambesii</name>
    <dbReference type="NCBI Taxonomy" id="2011161"/>
    <lineage>
        <taxon>Eukaryota</taxon>
        <taxon>Metazoa</taxon>
        <taxon>Ecdysozoa</taxon>
        <taxon>Nematoda</taxon>
        <taxon>Chromadorea</taxon>
        <taxon>Plectida</taxon>
        <taxon>Plectina</taxon>
        <taxon>Plectoidea</taxon>
        <taxon>Plectidae</taxon>
        <taxon>Plectus</taxon>
    </lineage>
</organism>
<evidence type="ECO:0000313" key="6">
    <source>
        <dbReference type="Proteomes" id="UP000887566"/>
    </source>
</evidence>
<dbReference type="FunFam" id="1.25.40.90:FF:000004">
    <property type="entry name" value="splicing factor, arginine/serine-rich 15"/>
    <property type="match status" value="1"/>
</dbReference>
<dbReference type="SUPFAM" id="SSF81995">
    <property type="entry name" value="beta-sandwich domain of Sec23/24"/>
    <property type="match status" value="1"/>
</dbReference>
<dbReference type="PANTHER" id="PTHR23140">
    <property type="entry name" value="RNA PROCESSING PROTEIN LD23810P"/>
    <property type="match status" value="1"/>
</dbReference>
<evidence type="ECO:0000259" key="4">
    <source>
        <dbReference type="PROSITE" id="PS50102"/>
    </source>
</evidence>
<evidence type="ECO:0000256" key="1">
    <source>
        <dbReference type="ARBA" id="ARBA00022884"/>
    </source>
</evidence>
<name>A0A914WV85_9BILA</name>
<feature type="compositionally biased region" description="Basic and acidic residues" evidence="3">
    <location>
        <begin position="405"/>
        <end position="415"/>
    </location>
</feature>
<feature type="compositionally biased region" description="Basic residues" evidence="3">
    <location>
        <begin position="435"/>
        <end position="444"/>
    </location>
</feature>
<sequence length="677" mass="75924">MDVVKAFNSELVSLYEIKPPISKKKMVDITKSAMKAIKFYKHVVMGVEKFIQKCKSEYKIPGLYVIDSIIRQSRHQFGGEKDVFGPRFAVNMLTTIKHLLHCPEDEKPKIVRVLNLWKRNQVLDEETVAPLLRFCEEQGLVVEAMQVEKTVKGDAANPHLYGKTNVDSPIKEASTPPPRTADTIDLTPKVERELVGSLTVITERDMAEALRSAGLDPAYASDPVVLAQMQQLTNTLLQSQQEQEQMRQGSIKNLLSQDYDYSDESGDEESPRKGPPPPPPKILPSITKKNIAAAAKDLLKDPSVIAQIHQLQQQRMGQQQQQQQMNVRHSVQGPPPMLPPMMSGQPPQHHQHGGVPQHSLPPPFPPHFNAAPPMAFPPHPGQPMPTSTGHHNVGAINAMSAGDRSPVDDRSDRRSSSKRKHRDRSKSPSRERDRDRHKKRSRRSRSGDRDEHRSRDDRRSRDAEDNGRSRHSKHSSHSRSSQERERKKLGLPTSPKDGHVTVASRTVWFGRLPPNCPDDAIKTALVEIGEPERINIIQSRACAYVTMPDRKSAFKIIDKMQNLVIAKKNIKLAWAKNNGLQDDKYSMFWDVDRGVAQIPYEHLPKELSRLLEDGHLDLDTLPHHLKGLYTEKGKAESQDSALNSSAIGDPSVASAMAAFSAFPFGELSHNFESLSES</sequence>
<dbReference type="Pfam" id="PF00076">
    <property type="entry name" value="RRM_1"/>
    <property type="match status" value="1"/>
</dbReference>